<keyword evidence="3" id="KW-1185">Reference proteome</keyword>
<dbReference type="EMBL" id="JAQQWK010000014">
    <property type="protein sequence ID" value="KAK8016367.1"/>
    <property type="molecule type" value="Genomic_DNA"/>
</dbReference>
<sequence>MGWWDSLWPSQNEDPLHKLDPKLREYLERESPVKYGSQEQQARDIGAASAKRPSYVDSTASLSSAQSTEEGQAKPTIPKESEFQDGRYAHLWKTYRPLAEIEAETKSDQEKIMDVLEGYKERKAQIGRAALENCALEQVDWRECMNNPSWSERMTMCRTQVRKFEKCYNTQTRLLKALGYLSTLDRSPEVEENIQMHADALYQRLQAQEAEIEAARAEGRPVPKFQPLVPRQPVLGQATAIAAKEELTEEQQTMIKERLAKVDEQDRMAEEMAIRAEIRARQDAAARLQGIYKEQELERQRRKEMGEETTWDKVVGTFKGSGNKDK</sequence>
<feature type="region of interest" description="Disordered" evidence="1">
    <location>
        <begin position="31"/>
        <end position="78"/>
    </location>
</feature>
<reference evidence="2 3" key="1">
    <citation type="submission" date="2023-01" db="EMBL/GenBank/DDBJ databases">
        <title>Analysis of 21 Apiospora genomes using comparative genomics revels a genus with tremendous synthesis potential of carbohydrate active enzymes and secondary metabolites.</title>
        <authorList>
            <person name="Sorensen T."/>
        </authorList>
    </citation>
    <scope>NUCLEOTIDE SEQUENCE [LARGE SCALE GENOMIC DNA]</scope>
    <source>
        <strain evidence="2 3">CBS 33761</strain>
    </source>
</reference>
<feature type="compositionally biased region" description="Polar residues" evidence="1">
    <location>
        <begin position="56"/>
        <end position="70"/>
    </location>
</feature>
<dbReference type="Proteomes" id="UP001444661">
    <property type="component" value="Unassembled WGS sequence"/>
</dbReference>
<accession>A0ABR1RN87</accession>
<evidence type="ECO:0000313" key="3">
    <source>
        <dbReference type="Proteomes" id="UP001444661"/>
    </source>
</evidence>
<evidence type="ECO:0000256" key="1">
    <source>
        <dbReference type="SAM" id="MobiDB-lite"/>
    </source>
</evidence>
<organism evidence="2 3">
    <name type="scientific">Apiospora rasikravindrae</name>
    <dbReference type="NCBI Taxonomy" id="990691"/>
    <lineage>
        <taxon>Eukaryota</taxon>
        <taxon>Fungi</taxon>
        <taxon>Dikarya</taxon>
        <taxon>Ascomycota</taxon>
        <taxon>Pezizomycotina</taxon>
        <taxon>Sordariomycetes</taxon>
        <taxon>Xylariomycetidae</taxon>
        <taxon>Amphisphaeriales</taxon>
        <taxon>Apiosporaceae</taxon>
        <taxon>Apiospora</taxon>
    </lineage>
</organism>
<evidence type="ECO:0008006" key="4">
    <source>
        <dbReference type="Google" id="ProtNLM"/>
    </source>
</evidence>
<proteinExistence type="predicted"/>
<evidence type="ECO:0000313" key="2">
    <source>
        <dbReference type="EMBL" id="KAK8016367.1"/>
    </source>
</evidence>
<name>A0ABR1RN87_9PEZI</name>
<gene>
    <name evidence="2" type="ORF">PG993_014556</name>
</gene>
<comment type="caution">
    <text evidence="2">The sequence shown here is derived from an EMBL/GenBank/DDBJ whole genome shotgun (WGS) entry which is preliminary data.</text>
</comment>
<protein>
    <recommendedName>
        <fullName evidence="4">Autophagy protein</fullName>
    </recommendedName>
</protein>